<gene>
    <name evidence="2" type="ORF">Tci_886278</name>
</gene>
<dbReference type="EMBL" id="BKCJ011278577">
    <property type="protein sequence ID" value="GFD14309.1"/>
    <property type="molecule type" value="Genomic_DNA"/>
</dbReference>
<reference evidence="2" key="1">
    <citation type="journal article" date="2019" name="Sci. Rep.">
        <title>Draft genome of Tanacetum cinerariifolium, the natural source of mosquito coil.</title>
        <authorList>
            <person name="Yamashiro T."/>
            <person name="Shiraishi A."/>
            <person name="Satake H."/>
            <person name="Nakayama K."/>
        </authorList>
    </citation>
    <scope>NUCLEOTIDE SEQUENCE</scope>
</reference>
<comment type="caution">
    <text evidence="2">The sequence shown here is derived from an EMBL/GenBank/DDBJ whole genome shotgun (WGS) entry which is preliminary data.</text>
</comment>
<protein>
    <submittedName>
        <fullName evidence="2">Uncharacterized protein</fullName>
    </submittedName>
</protein>
<feature type="region of interest" description="Disordered" evidence="1">
    <location>
        <begin position="56"/>
        <end position="125"/>
    </location>
</feature>
<dbReference type="AlphaFoldDB" id="A0A699TZ97"/>
<evidence type="ECO:0000313" key="2">
    <source>
        <dbReference type="EMBL" id="GFD14309.1"/>
    </source>
</evidence>
<accession>A0A699TZ97</accession>
<name>A0A699TZ97_TANCI</name>
<organism evidence="2">
    <name type="scientific">Tanacetum cinerariifolium</name>
    <name type="common">Dalmatian daisy</name>
    <name type="synonym">Chrysanthemum cinerariifolium</name>
    <dbReference type="NCBI Taxonomy" id="118510"/>
    <lineage>
        <taxon>Eukaryota</taxon>
        <taxon>Viridiplantae</taxon>
        <taxon>Streptophyta</taxon>
        <taxon>Embryophyta</taxon>
        <taxon>Tracheophyta</taxon>
        <taxon>Spermatophyta</taxon>
        <taxon>Magnoliopsida</taxon>
        <taxon>eudicotyledons</taxon>
        <taxon>Gunneridae</taxon>
        <taxon>Pentapetalae</taxon>
        <taxon>asterids</taxon>
        <taxon>campanulids</taxon>
        <taxon>Asterales</taxon>
        <taxon>Asteraceae</taxon>
        <taxon>Asteroideae</taxon>
        <taxon>Anthemideae</taxon>
        <taxon>Anthemidinae</taxon>
        <taxon>Tanacetum</taxon>
    </lineage>
</organism>
<feature type="non-terminal residue" evidence="2">
    <location>
        <position position="1"/>
    </location>
</feature>
<proteinExistence type="predicted"/>
<evidence type="ECO:0000256" key="1">
    <source>
        <dbReference type="SAM" id="MobiDB-lite"/>
    </source>
</evidence>
<sequence>SELARDRAESVAADVSDILPSRASSLLQGLWHRPALQRELQCACVPAVSDGRPVAAPALADGMGRGAGQMDRAHRKRASQPPQPVDRARRVRHDRGLEPQSCGAQRQIRSPADFHAARGAASPGQ</sequence>